<organism evidence="6 7">
    <name type="scientific">Nitrosomonas aestuarii</name>
    <dbReference type="NCBI Taxonomy" id="52441"/>
    <lineage>
        <taxon>Bacteria</taxon>
        <taxon>Pseudomonadati</taxon>
        <taxon>Pseudomonadota</taxon>
        <taxon>Betaproteobacteria</taxon>
        <taxon>Nitrosomonadales</taxon>
        <taxon>Nitrosomonadaceae</taxon>
        <taxon>Nitrosomonas</taxon>
    </lineage>
</organism>
<dbReference type="NCBIfam" id="NF001464">
    <property type="entry name" value="PRK00321.1-5"/>
    <property type="match status" value="1"/>
</dbReference>
<gene>
    <name evidence="6" type="ORF">SAMN05216302_100849</name>
</gene>
<dbReference type="RefSeq" id="WP_090698410.1">
    <property type="nucleotide sequence ID" value="NZ_FOSP01000008.1"/>
</dbReference>
<dbReference type="InterPro" id="IPR007476">
    <property type="entry name" value="RdgC"/>
</dbReference>
<dbReference type="NCBIfam" id="NF001463">
    <property type="entry name" value="PRK00321.1-4"/>
    <property type="match status" value="1"/>
</dbReference>
<name>A0A1I4A6E8_9PROT</name>
<dbReference type="STRING" id="52441.SAMN05216302_100849"/>
<evidence type="ECO:0000256" key="5">
    <source>
        <dbReference type="ARBA" id="ARBA00023172"/>
    </source>
</evidence>
<accession>A0A1I4A6E8</accession>
<sequence length="299" mass="33971">MWFKNLLIYRIANAEITPLQLGEALAKHELRDCTQMEMQSRGWVKPQDSKDSFVHVCGQHVLIALGIERKLLPAAVINQHAKNRIETMEQHQGYKPGKKQIRDIKEAILIELMPRAFAQRHITYAWIDLTEGMLVIDTANLKRAEELIELLLATVGGLRLIPMTTLSSPSAVMTRWLSGDEPPAVFTIDRDCELQGMDDEKATVRYTHHVLDAEETVRHIKTGKKVTRLAMTWANKISFVLHENLQIRRIVPLDIIKESTDMSDSLEDLFDSDFAIMSGEISQFLPDLIHALGGENLSR</sequence>
<evidence type="ECO:0000256" key="2">
    <source>
        <dbReference type="ARBA" id="ARBA00008657"/>
    </source>
</evidence>
<dbReference type="GO" id="GO:0043590">
    <property type="term" value="C:bacterial nucleoid"/>
    <property type="evidence" value="ECO:0007669"/>
    <property type="project" value="TreeGrafter"/>
</dbReference>
<dbReference type="PANTHER" id="PTHR38103:SF1">
    <property type="entry name" value="RECOMBINATION-ASSOCIATED PROTEIN RDGC"/>
    <property type="match status" value="1"/>
</dbReference>
<evidence type="ECO:0000313" key="7">
    <source>
        <dbReference type="Proteomes" id="UP000199533"/>
    </source>
</evidence>
<comment type="similarity">
    <text evidence="2">Belongs to the RdgC family.</text>
</comment>
<dbReference type="GO" id="GO:0006310">
    <property type="term" value="P:DNA recombination"/>
    <property type="evidence" value="ECO:0007669"/>
    <property type="project" value="UniProtKB-KW"/>
</dbReference>
<keyword evidence="4" id="KW-0963">Cytoplasm</keyword>
<evidence type="ECO:0000256" key="3">
    <source>
        <dbReference type="ARBA" id="ARBA00022296"/>
    </source>
</evidence>
<dbReference type="GO" id="GO:0003690">
    <property type="term" value="F:double-stranded DNA binding"/>
    <property type="evidence" value="ECO:0007669"/>
    <property type="project" value="TreeGrafter"/>
</dbReference>
<evidence type="ECO:0000256" key="1">
    <source>
        <dbReference type="ARBA" id="ARBA00004453"/>
    </source>
</evidence>
<evidence type="ECO:0000256" key="4">
    <source>
        <dbReference type="ARBA" id="ARBA00022490"/>
    </source>
</evidence>
<protein>
    <recommendedName>
        <fullName evidence="3">Recombination-associated protein RdgC</fullName>
    </recommendedName>
</protein>
<evidence type="ECO:0000313" key="6">
    <source>
        <dbReference type="EMBL" id="SFK51905.1"/>
    </source>
</evidence>
<reference evidence="7" key="1">
    <citation type="submission" date="2016-10" db="EMBL/GenBank/DDBJ databases">
        <authorList>
            <person name="Varghese N."/>
            <person name="Submissions S."/>
        </authorList>
    </citation>
    <scope>NUCLEOTIDE SEQUENCE [LARGE SCALE GENOMIC DNA]</scope>
    <source>
        <strain evidence="7">Nm69</strain>
    </source>
</reference>
<dbReference type="OrthoDB" id="5290530at2"/>
<dbReference type="Proteomes" id="UP000199533">
    <property type="component" value="Unassembled WGS sequence"/>
</dbReference>
<dbReference type="AlphaFoldDB" id="A0A1I4A6E8"/>
<dbReference type="PANTHER" id="PTHR38103">
    <property type="entry name" value="RECOMBINATION-ASSOCIATED PROTEIN RDGC"/>
    <property type="match status" value="1"/>
</dbReference>
<keyword evidence="5" id="KW-0233">DNA recombination</keyword>
<dbReference type="GO" id="GO:0000018">
    <property type="term" value="P:regulation of DNA recombination"/>
    <property type="evidence" value="ECO:0007669"/>
    <property type="project" value="TreeGrafter"/>
</dbReference>
<keyword evidence="7" id="KW-1185">Reference proteome</keyword>
<proteinExistence type="inferred from homology"/>
<dbReference type="EMBL" id="FOSP01000008">
    <property type="protein sequence ID" value="SFK51905.1"/>
    <property type="molecule type" value="Genomic_DNA"/>
</dbReference>
<comment type="subcellular location">
    <subcellularLocation>
        <location evidence="1">Cytoplasm</location>
        <location evidence="1">Nucleoid</location>
    </subcellularLocation>
</comment>
<dbReference type="Pfam" id="PF04381">
    <property type="entry name" value="RdgC"/>
    <property type="match status" value="1"/>
</dbReference>